<evidence type="ECO:0000313" key="13">
    <source>
        <dbReference type="EMBL" id="KAL0266250.1"/>
    </source>
</evidence>
<dbReference type="GO" id="GO:0019706">
    <property type="term" value="F:protein-cysteine S-palmitoyltransferase activity"/>
    <property type="evidence" value="ECO:0007669"/>
    <property type="project" value="UniProtKB-EC"/>
</dbReference>
<evidence type="ECO:0000256" key="3">
    <source>
        <dbReference type="ARBA" id="ARBA00022692"/>
    </source>
</evidence>
<evidence type="ECO:0000256" key="7">
    <source>
        <dbReference type="ARBA" id="ARBA00023288"/>
    </source>
</evidence>
<dbReference type="EC" id="2.3.1.225" evidence="10"/>
<comment type="domain">
    <text evidence="10">The DHHC domain is required for palmitoyltransferase activity.</text>
</comment>
<evidence type="ECO:0000256" key="9">
    <source>
        <dbReference type="ARBA" id="ARBA00048048"/>
    </source>
</evidence>
<dbReference type="GO" id="GO:0005783">
    <property type="term" value="C:endoplasmic reticulum"/>
    <property type="evidence" value="ECO:0007669"/>
    <property type="project" value="TreeGrafter"/>
</dbReference>
<comment type="subcellular location">
    <subcellularLocation>
        <location evidence="1">Endomembrane system</location>
        <topology evidence="1">Multi-pass membrane protein</topology>
    </subcellularLocation>
</comment>
<feature type="transmembrane region" description="Helical" evidence="10">
    <location>
        <begin position="177"/>
        <end position="201"/>
    </location>
</feature>
<keyword evidence="8 10" id="KW-0012">Acyltransferase</keyword>
<feature type="region of interest" description="Disordered" evidence="11">
    <location>
        <begin position="514"/>
        <end position="534"/>
    </location>
</feature>
<organism evidence="13">
    <name type="scientific">Menopon gallinae</name>
    <name type="common">poultry shaft louse</name>
    <dbReference type="NCBI Taxonomy" id="328185"/>
    <lineage>
        <taxon>Eukaryota</taxon>
        <taxon>Metazoa</taxon>
        <taxon>Ecdysozoa</taxon>
        <taxon>Arthropoda</taxon>
        <taxon>Hexapoda</taxon>
        <taxon>Insecta</taxon>
        <taxon>Pterygota</taxon>
        <taxon>Neoptera</taxon>
        <taxon>Paraneoptera</taxon>
        <taxon>Psocodea</taxon>
        <taxon>Troctomorpha</taxon>
        <taxon>Phthiraptera</taxon>
        <taxon>Amblycera</taxon>
        <taxon>Menoponidae</taxon>
        <taxon>Menopon</taxon>
    </lineage>
</organism>
<evidence type="ECO:0000256" key="2">
    <source>
        <dbReference type="ARBA" id="ARBA00022679"/>
    </source>
</evidence>
<accession>A0AAW2H948</accession>
<keyword evidence="2 10" id="KW-0808">Transferase</keyword>
<evidence type="ECO:0000256" key="10">
    <source>
        <dbReference type="RuleBase" id="RU079119"/>
    </source>
</evidence>
<evidence type="ECO:0000256" key="11">
    <source>
        <dbReference type="SAM" id="MobiDB-lite"/>
    </source>
</evidence>
<keyword evidence="6" id="KW-0564">Palmitate</keyword>
<keyword evidence="3 10" id="KW-0812">Transmembrane</keyword>
<feature type="transmembrane region" description="Helical" evidence="10">
    <location>
        <begin position="61"/>
        <end position="78"/>
    </location>
</feature>
<evidence type="ECO:0000256" key="1">
    <source>
        <dbReference type="ARBA" id="ARBA00004127"/>
    </source>
</evidence>
<dbReference type="EMBL" id="JARGDH010000005">
    <property type="protein sequence ID" value="KAL0266249.1"/>
    <property type="molecule type" value="Genomic_DNA"/>
</dbReference>
<dbReference type="AlphaFoldDB" id="A0AAW2H948"/>
<gene>
    <name evidence="13" type="ORF">PYX00_008849</name>
</gene>
<dbReference type="PANTHER" id="PTHR22883:SF43">
    <property type="entry name" value="PALMITOYLTRANSFERASE APP"/>
    <property type="match status" value="1"/>
</dbReference>
<evidence type="ECO:0000256" key="5">
    <source>
        <dbReference type="ARBA" id="ARBA00023136"/>
    </source>
</evidence>
<dbReference type="GO" id="GO:0006612">
    <property type="term" value="P:protein targeting to membrane"/>
    <property type="evidence" value="ECO:0007669"/>
    <property type="project" value="TreeGrafter"/>
</dbReference>
<comment type="caution">
    <text evidence="13">The sequence shown here is derived from an EMBL/GenBank/DDBJ whole genome shotgun (WGS) entry which is preliminary data.</text>
</comment>
<dbReference type="GO" id="GO:0005794">
    <property type="term" value="C:Golgi apparatus"/>
    <property type="evidence" value="ECO:0007669"/>
    <property type="project" value="TreeGrafter"/>
</dbReference>
<name>A0AAW2H948_9NEOP</name>
<evidence type="ECO:0000256" key="4">
    <source>
        <dbReference type="ARBA" id="ARBA00022989"/>
    </source>
</evidence>
<comment type="similarity">
    <text evidence="10">Belongs to the DHHC palmitoyltransferase family.</text>
</comment>
<keyword evidence="7" id="KW-0449">Lipoprotein</keyword>
<feature type="transmembrane region" description="Helical" evidence="10">
    <location>
        <begin position="221"/>
        <end position="240"/>
    </location>
</feature>
<keyword evidence="5 10" id="KW-0472">Membrane</keyword>
<evidence type="ECO:0000256" key="8">
    <source>
        <dbReference type="ARBA" id="ARBA00023315"/>
    </source>
</evidence>
<feature type="domain" description="Palmitoyltransferase DHHC" evidence="12">
    <location>
        <begin position="131"/>
        <end position="256"/>
    </location>
</feature>
<protein>
    <recommendedName>
        <fullName evidence="10">Palmitoyltransferase</fullName>
        <ecNumber evidence="10">2.3.1.225</ecNumber>
    </recommendedName>
</protein>
<dbReference type="Pfam" id="PF01529">
    <property type="entry name" value="DHHC"/>
    <property type="match status" value="1"/>
</dbReference>
<keyword evidence="4 10" id="KW-1133">Transmembrane helix</keyword>
<feature type="transmembrane region" description="Helical" evidence="10">
    <location>
        <begin position="31"/>
        <end position="49"/>
    </location>
</feature>
<dbReference type="InterPro" id="IPR001594">
    <property type="entry name" value="Palmitoyltrfase_DHHC"/>
</dbReference>
<reference evidence="13" key="1">
    <citation type="journal article" date="2024" name="Gigascience">
        <title>Chromosome-level genome of the poultry shaft louse Menopon gallinae provides insight into the host-switching and adaptive evolution of parasitic lice.</title>
        <authorList>
            <person name="Xu Y."/>
            <person name="Ma L."/>
            <person name="Liu S."/>
            <person name="Liang Y."/>
            <person name="Liu Q."/>
            <person name="He Z."/>
            <person name="Tian L."/>
            <person name="Duan Y."/>
            <person name="Cai W."/>
            <person name="Li H."/>
            <person name="Song F."/>
        </authorList>
    </citation>
    <scope>NUCLEOTIDE SEQUENCE</scope>
    <source>
        <strain evidence="13">Cailab_2023a</strain>
    </source>
</reference>
<dbReference type="PROSITE" id="PS50216">
    <property type="entry name" value="DHHC"/>
    <property type="match status" value="1"/>
</dbReference>
<evidence type="ECO:0000259" key="12">
    <source>
        <dbReference type="Pfam" id="PF01529"/>
    </source>
</evidence>
<dbReference type="EMBL" id="JARGDH010000005">
    <property type="protein sequence ID" value="KAL0266250.1"/>
    <property type="molecule type" value="Genomic_DNA"/>
</dbReference>
<dbReference type="PANTHER" id="PTHR22883">
    <property type="entry name" value="ZINC FINGER DHHC DOMAIN CONTAINING PROTEIN"/>
    <property type="match status" value="1"/>
</dbReference>
<dbReference type="InterPro" id="IPR039859">
    <property type="entry name" value="PFA4/ZDH16/20/ERF2-like"/>
</dbReference>
<comment type="catalytic activity">
    <reaction evidence="9 10">
        <text>L-cysteinyl-[protein] + hexadecanoyl-CoA = S-hexadecanoyl-L-cysteinyl-[protein] + CoA</text>
        <dbReference type="Rhea" id="RHEA:36683"/>
        <dbReference type="Rhea" id="RHEA-COMP:10131"/>
        <dbReference type="Rhea" id="RHEA-COMP:11032"/>
        <dbReference type="ChEBI" id="CHEBI:29950"/>
        <dbReference type="ChEBI" id="CHEBI:57287"/>
        <dbReference type="ChEBI" id="CHEBI:57379"/>
        <dbReference type="ChEBI" id="CHEBI:74151"/>
        <dbReference type="EC" id="2.3.1.225"/>
    </reaction>
</comment>
<evidence type="ECO:0000256" key="6">
    <source>
        <dbReference type="ARBA" id="ARBA00023139"/>
    </source>
</evidence>
<sequence length="673" mass="75014">MPKVTRKWELFPGRNKFCCDGRIMMAPNTGIFYLTLCLIIGTCGLFFIFDCPFLAMRVSPVIPVVSGLLFIFTMSALLRTSFSDPGVIPRATQDEAALFDKQIEVPNASNSPTYRPPPRTKEILVKGQSVKLKYCFTCKIFRPPRASHCSLCDNCVDRFDHHCPWVGNCVGRRNYRYFYMFITSLAFLCVFIFACVITHLIMITRDDKPFLDAVKDSPASVVIAVICFFAVWSVLGLAGFHTYLASSNQTTNEDLKGSFSSKRGQEGFNPYSEGNVCSNCFHVLCGPVPPSLLDRRGIVTEELAAELAKTNPRSQYGTVKTQPLNGGVFPSLNETCGTPNPLQQQCKNGIHHNQQNNALLTRQTGSANGELYSVIAKNLADLKIMNLRSDCDRSEDETVKENVTETEDIRKIASGEESYKKSNSPAGHHKFNGNFATSVQDFRNLQLYSSADYAFSSFHPRTTEKGILEPNQIYDTGRYDYAFEGDATFFSNEVVPKYLLFGYGLVATDRSSLTEGPNGMPGAHTLPRKSVDAKRPRTHVFRTENVQEDIGGPFKISQNEQFSLLRSSQVSYDGSTNYENRSPGSFAFIRVGPRSYITEKQALKKDYFYSGEVRESGVSANRYGTVPLPPECVPLQRRSAGGDKILIDQSYRCRETGAVDGEDPREKGTCGRI</sequence>
<dbReference type="EMBL" id="JARGDH010000005">
    <property type="protein sequence ID" value="KAL0266251.1"/>
    <property type="molecule type" value="Genomic_DNA"/>
</dbReference>
<proteinExistence type="inferred from homology"/>